<keyword evidence="2" id="KW-1185">Reference proteome</keyword>
<name>A0A317NRW0_9NOCA</name>
<sequence>MEGTPACVVRVAPVCDESVVGCATSVGAPVCARSAVGVRVSVGACSAPVAGSRCAGSSVDAAVDDGGRWPVPSVDAEPEAGPWVGMPPCEGGVVAGAVAAGAETRPPAMPVADGAAPVSVDDGGCGVVTPAGTPRVSSRLCRPTRSGVPTEPSVDGAVCVGVDDDPMVPVELSAASAGFRGCCSGPLAVSEFVPGRAASGVLDALISAAASSGIDHAPGTPLVGAVADEASWPTAGLAACGGACAPSPDVIDGFCCAVEAGAVSLGGTACGFTPVCGRAGSSTESGERVGSVAAG</sequence>
<reference evidence="1 2" key="1">
    <citation type="submission" date="2018-05" db="EMBL/GenBank/DDBJ databases">
        <title>Genomic Encyclopedia of Type Strains, Phase IV (KMG-IV): sequencing the most valuable type-strain genomes for metagenomic binning, comparative biology and taxonomic classification.</title>
        <authorList>
            <person name="Goeker M."/>
        </authorList>
    </citation>
    <scope>NUCLEOTIDE SEQUENCE [LARGE SCALE GENOMIC DNA]</scope>
    <source>
        <strain evidence="1 2">DSM 44717</strain>
    </source>
</reference>
<protein>
    <submittedName>
        <fullName evidence="1">Uncharacterized protein</fullName>
    </submittedName>
</protein>
<dbReference type="AlphaFoldDB" id="A0A317NRW0"/>
<accession>A0A317NRW0</accession>
<organism evidence="1 2">
    <name type="scientific">Nocardia neocaledoniensis</name>
    <dbReference type="NCBI Taxonomy" id="236511"/>
    <lineage>
        <taxon>Bacteria</taxon>
        <taxon>Bacillati</taxon>
        <taxon>Actinomycetota</taxon>
        <taxon>Actinomycetes</taxon>
        <taxon>Mycobacteriales</taxon>
        <taxon>Nocardiaceae</taxon>
        <taxon>Nocardia</taxon>
    </lineage>
</organism>
<gene>
    <name evidence="1" type="ORF">DFR69_103281</name>
</gene>
<dbReference type="Proteomes" id="UP000246410">
    <property type="component" value="Unassembled WGS sequence"/>
</dbReference>
<proteinExistence type="predicted"/>
<comment type="caution">
    <text evidence="1">The sequence shown here is derived from an EMBL/GenBank/DDBJ whole genome shotgun (WGS) entry which is preliminary data.</text>
</comment>
<evidence type="ECO:0000313" key="2">
    <source>
        <dbReference type="Proteomes" id="UP000246410"/>
    </source>
</evidence>
<dbReference type="EMBL" id="QGTL01000003">
    <property type="protein sequence ID" value="PWV77682.1"/>
    <property type="molecule type" value="Genomic_DNA"/>
</dbReference>
<evidence type="ECO:0000313" key="1">
    <source>
        <dbReference type="EMBL" id="PWV77682.1"/>
    </source>
</evidence>